<feature type="region of interest" description="Disordered" evidence="1">
    <location>
        <begin position="1"/>
        <end position="30"/>
    </location>
</feature>
<evidence type="ECO:0000256" key="2">
    <source>
        <dbReference type="SAM" id="Phobius"/>
    </source>
</evidence>
<evidence type="ECO:0000313" key="4">
    <source>
        <dbReference type="Proteomes" id="UP000680045"/>
    </source>
</evidence>
<evidence type="ECO:0000256" key="1">
    <source>
        <dbReference type="SAM" id="MobiDB-lite"/>
    </source>
</evidence>
<sequence length="79" mass="9041">MERKVRDSCGNSESKETPQAQVRRGGSWSARGKRVPEVEINVQICTSKKIDKPLVIIQGVLITTLFFYYRLIVPWYVLG</sequence>
<feature type="compositionally biased region" description="Polar residues" evidence="1">
    <location>
        <begin position="9"/>
        <end position="20"/>
    </location>
</feature>
<keyword evidence="2" id="KW-0812">Transmembrane</keyword>
<feature type="transmembrane region" description="Helical" evidence="2">
    <location>
        <begin position="54"/>
        <end position="77"/>
    </location>
</feature>
<proteinExistence type="predicted"/>
<dbReference type="EMBL" id="JAGTPW010000001">
    <property type="protein sequence ID" value="MBR8643762.1"/>
    <property type="molecule type" value="Genomic_DNA"/>
</dbReference>
<dbReference type="Proteomes" id="UP000680045">
    <property type="component" value="Unassembled WGS sequence"/>
</dbReference>
<evidence type="ECO:0000313" key="3">
    <source>
        <dbReference type="EMBL" id="MBR8643762.1"/>
    </source>
</evidence>
<keyword evidence="2" id="KW-1133">Transmembrane helix</keyword>
<gene>
    <name evidence="3" type="ORF">KEH51_00180</name>
</gene>
<name>A0A941FNY6_9BACI</name>
<reference evidence="3" key="1">
    <citation type="submission" date="2021-04" db="EMBL/GenBank/DDBJ databases">
        <title>Whole genome sequencing of Enterococci isolates from hospitalized patients.</title>
        <authorList>
            <person name="Ogoti B.M."/>
            <person name="Onyambu F.G."/>
        </authorList>
    </citation>
    <scope>NUCLEOTIDE SEQUENCE</scope>
    <source>
        <strain evidence="3">242</strain>
    </source>
</reference>
<organism evidence="3 4">
    <name type="scientific">Peribacillus frigoritolerans</name>
    <dbReference type="NCBI Taxonomy" id="450367"/>
    <lineage>
        <taxon>Bacteria</taxon>
        <taxon>Bacillati</taxon>
        <taxon>Bacillota</taxon>
        <taxon>Bacilli</taxon>
        <taxon>Bacillales</taxon>
        <taxon>Bacillaceae</taxon>
        <taxon>Peribacillus</taxon>
    </lineage>
</organism>
<dbReference type="AlphaFoldDB" id="A0A941FNY6"/>
<comment type="caution">
    <text evidence="3">The sequence shown here is derived from an EMBL/GenBank/DDBJ whole genome shotgun (WGS) entry which is preliminary data.</text>
</comment>
<keyword evidence="2" id="KW-0472">Membrane</keyword>
<accession>A0A941FNY6</accession>
<protein>
    <submittedName>
        <fullName evidence="3">Uncharacterized protein</fullName>
    </submittedName>
</protein>